<protein>
    <submittedName>
        <fullName evidence="1">Molybdopterin synthase sulfur carrier subunit</fullName>
    </submittedName>
</protein>
<dbReference type="Pfam" id="PF02597">
    <property type="entry name" value="ThiS"/>
    <property type="match status" value="1"/>
</dbReference>
<dbReference type="InterPro" id="IPR016155">
    <property type="entry name" value="Mopterin_synth/thiamin_S_b"/>
</dbReference>
<dbReference type="Gene3D" id="3.10.20.30">
    <property type="match status" value="1"/>
</dbReference>
<evidence type="ECO:0000313" key="1">
    <source>
        <dbReference type="EMBL" id="NDV42924.1"/>
    </source>
</evidence>
<dbReference type="EMBL" id="JAAAMI010000002">
    <property type="protein sequence ID" value="NDV42924.1"/>
    <property type="molecule type" value="Genomic_DNA"/>
</dbReference>
<dbReference type="InterPro" id="IPR012675">
    <property type="entry name" value="Beta-grasp_dom_sf"/>
</dbReference>
<gene>
    <name evidence="1" type="ORF">GTK07_06250</name>
</gene>
<proteinExistence type="predicted"/>
<dbReference type="Proteomes" id="UP000468707">
    <property type="component" value="Unassembled WGS sequence"/>
</dbReference>
<dbReference type="InterPro" id="IPR003749">
    <property type="entry name" value="ThiS/MoaD-like"/>
</dbReference>
<dbReference type="AlphaFoldDB" id="A0A6I5KPV4"/>
<name>A0A6I5KPV4_9FLAO</name>
<dbReference type="SUPFAM" id="SSF54285">
    <property type="entry name" value="MoaD/ThiS"/>
    <property type="match status" value="1"/>
</dbReference>
<evidence type="ECO:0000313" key="2">
    <source>
        <dbReference type="Proteomes" id="UP000468707"/>
    </source>
</evidence>
<sequence>MTILLYGTAKEIVGSPTLSVPTSSITGKKLPKTVGELKIFLGNTYPGLKNLPSLAVAVNHNYAKDHEIINSYDEIALIPPPELHWK</sequence>
<dbReference type="RefSeq" id="WP_163634144.1">
    <property type="nucleotide sequence ID" value="NZ_JAAAMI010000002.1"/>
</dbReference>
<reference evidence="1 2" key="1">
    <citation type="submission" date="2020-01" db="EMBL/GenBank/DDBJ databases">
        <title>Muricauda sediminis sp.nov. 40Bstr401.</title>
        <authorList>
            <person name="Xue Z."/>
            <person name="Zhu S."/>
            <person name="Ren N."/>
            <person name="Chen T."/>
            <person name="Chen X."/>
            <person name="Chen J."/>
            <person name="Yang J."/>
        </authorList>
    </citation>
    <scope>NUCLEOTIDE SEQUENCE [LARGE SCALE GENOMIC DNA]</scope>
    <source>
        <strain evidence="1 2">40Bstr401</strain>
    </source>
</reference>
<comment type="caution">
    <text evidence="1">The sequence shown here is derived from an EMBL/GenBank/DDBJ whole genome shotgun (WGS) entry which is preliminary data.</text>
</comment>
<accession>A0A6I5KPV4</accession>
<keyword evidence="2" id="KW-1185">Reference proteome</keyword>
<organism evidence="1 2">
    <name type="scientific">Flagellimonas sediminis</name>
    <dbReference type="NCBI Taxonomy" id="2696468"/>
    <lineage>
        <taxon>Bacteria</taxon>
        <taxon>Pseudomonadati</taxon>
        <taxon>Bacteroidota</taxon>
        <taxon>Flavobacteriia</taxon>
        <taxon>Flavobacteriales</taxon>
        <taxon>Flavobacteriaceae</taxon>
        <taxon>Flagellimonas</taxon>
    </lineage>
</organism>